<dbReference type="Pfam" id="PF02502">
    <property type="entry name" value="LacAB_rpiB"/>
    <property type="match status" value="1"/>
</dbReference>
<dbReference type="GO" id="GO:0005975">
    <property type="term" value="P:carbohydrate metabolic process"/>
    <property type="evidence" value="ECO:0007669"/>
    <property type="project" value="InterPro"/>
</dbReference>
<dbReference type="PIRSF" id="PIRSF005384">
    <property type="entry name" value="RpiB_LacA_B"/>
    <property type="match status" value="1"/>
</dbReference>
<dbReference type="PANTHER" id="PTHR30345:SF0">
    <property type="entry name" value="DNA DAMAGE-REPAIR_TOLERATION PROTEIN DRT102"/>
    <property type="match status" value="1"/>
</dbReference>
<dbReference type="Proteomes" id="UP000177177">
    <property type="component" value="Unassembled WGS sequence"/>
</dbReference>
<sequence>MIYLACDHRGFQLKEVIKKSLIERGIEVEDMGAFAYDPQDDYTDFAAAASIKVAENPSEHKGIFLCGSGQGMDIVANKFRGIRAALCWDTDEARKSRNDDDANVLVLAADESDEMKTRGIVTVWLETPFSGEERHARRVKEISDIEGKNFK</sequence>
<evidence type="ECO:0000313" key="2">
    <source>
        <dbReference type="EMBL" id="OHA03038.1"/>
    </source>
</evidence>
<dbReference type="PANTHER" id="PTHR30345">
    <property type="entry name" value="RIBOSE-5-PHOSPHATE ISOMERASE B"/>
    <property type="match status" value="1"/>
</dbReference>
<dbReference type="Gene3D" id="3.40.1400.10">
    <property type="entry name" value="Sugar-phosphate isomerase, RpiB/LacA/LacB"/>
    <property type="match status" value="1"/>
</dbReference>
<name>A0A1G2KU84_9BACT</name>
<dbReference type="SUPFAM" id="SSF89623">
    <property type="entry name" value="Ribose/Galactose isomerase RpiB/AlsB"/>
    <property type="match status" value="1"/>
</dbReference>
<proteinExistence type="inferred from homology"/>
<evidence type="ECO:0000313" key="3">
    <source>
        <dbReference type="Proteomes" id="UP000177177"/>
    </source>
</evidence>
<evidence type="ECO:0008006" key="4">
    <source>
        <dbReference type="Google" id="ProtNLM"/>
    </source>
</evidence>
<evidence type="ECO:0000256" key="1">
    <source>
        <dbReference type="ARBA" id="ARBA00008754"/>
    </source>
</evidence>
<dbReference type="AlphaFoldDB" id="A0A1G2KU84"/>
<protein>
    <recommendedName>
        <fullName evidence="4">Ribose-5-phosphate isomerase</fullName>
    </recommendedName>
</protein>
<dbReference type="NCBIfam" id="NF004051">
    <property type="entry name" value="PRK05571.1"/>
    <property type="match status" value="1"/>
</dbReference>
<reference evidence="2 3" key="1">
    <citation type="journal article" date="2016" name="Nat. Commun.">
        <title>Thousands of microbial genomes shed light on interconnected biogeochemical processes in an aquifer system.</title>
        <authorList>
            <person name="Anantharaman K."/>
            <person name="Brown C.T."/>
            <person name="Hug L.A."/>
            <person name="Sharon I."/>
            <person name="Castelle C.J."/>
            <person name="Probst A.J."/>
            <person name="Thomas B.C."/>
            <person name="Singh A."/>
            <person name="Wilkins M.J."/>
            <person name="Karaoz U."/>
            <person name="Brodie E.L."/>
            <person name="Williams K.H."/>
            <person name="Hubbard S.S."/>
            <person name="Banfield J.F."/>
        </authorList>
    </citation>
    <scope>NUCLEOTIDE SEQUENCE [LARGE SCALE GENOMIC DNA]</scope>
</reference>
<organism evidence="2 3">
    <name type="scientific">Candidatus Sungbacteria bacterium RIFCSPHIGHO2_02_FULL_53_17</name>
    <dbReference type="NCBI Taxonomy" id="1802275"/>
    <lineage>
        <taxon>Bacteria</taxon>
        <taxon>Candidatus Sungiibacteriota</taxon>
    </lineage>
</organism>
<comment type="similarity">
    <text evidence="1">Belongs to the LacAB/RpiB family.</text>
</comment>
<gene>
    <name evidence="2" type="ORF">A3C92_00515</name>
</gene>
<dbReference type="InterPro" id="IPR003500">
    <property type="entry name" value="RpiB_LacA_LacB"/>
</dbReference>
<dbReference type="GO" id="GO:0016861">
    <property type="term" value="F:intramolecular oxidoreductase activity, interconverting aldoses and ketoses"/>
    <property type="evidence" value="ECO:0007669"/>
    <property type="project" value="UniProtKB-ARBA"/>
</dbReference>
<comment type="caution">
    <text evidence="2">The sequence shown here is derived from an EMBL/GenBank/DDBJ whole genome shotgun (WGS) entry which is preliminary data.</text>
</comment>
<dbReference type="InterPro" id="IPR036569">
    <property type="entry name" value="RpiB_LacA_LacB_sf"/>
</dbReference>
<dbReference type="EMBL" id="MHQN01000025">
    <property type="protein sequence ID" value="OHA03038.1"/>
    <property type="molecule type" value="Genomic_DNA"/>
</dbReference>
<accession>A0A1G2KU84</accession>
<dbReference type="NCBIfam" id="TIGR00689">
    <property type="entry name" value="rpiB_lacA_lacB"/>
    <property type="match status" value="1"/>
</dbReference>